<feature type="compositionally biased region" description="Low complexity" evidence="4">
    <location>
        <begin position="134"/>
        <end position="143"/>
    </location>
</feature>
<dbReference type="GO" id="GO:0006511">
    <property type="term" value="P:ubiquitin-dependent protein catabolic process"/>
    <property type="evidence" value="ECO:0007669"/>
    <property type="project" value="TreeGrafter"/>
</dbReference>
<feature type="compositionally biased region" description="Basic and acidic residues" evidence="4">
    <location>
        <begin position="210"/>
        <end position="219"/>
    </location>
</feature>
<dbReference type="Pfam" id="PF08375">
    <property type="entry name" value="Rpn3_C"/>
    <property type="match status" value="1"/>
</dbReference>
<dbReference type="PROSITE" id="PS50250">
    <property type="entry name" value="PCI"/>
    <property type="match status" value="1"/>
</dbReference>
<feature type="domain" description="PCI" evidence="5">
    <location>
        <begin position="364"/>
        <end position="539"/>
    </location>
</feature>
<dbReference type="STRING" id="289078.A0A2X0LSI2"/>
<name>A0A2X0LSI2_9BASI</name>
<comment type="similarity">
    <text evidence="1">Belongs to the proteasome subunit S3 family.</text>
</comment>
<dbReference type="PANTHER" id="PTHR10758:SF2">
    <property type="entry name" value="26S PROTEASOME NON-ATPASE REGULATORY SUBUNIT 3"/>
    <property type="match status" value="1"/>
</dbReference>
<dbReference type="SMART" id="SM00088">
    <property type="entry name" value="PINT"/>
    <property type="match status" value="1"/>
</dbReference>
<dbReference type="Proteomes" id="UP000249723">
    <property type="component" value="Unassembled WGS sequence"/>
</dbReference>
<evidence type="ECO:0000256" key="4">
    <source>
        <dbReference type="SAM" id="MobiDB-lite"/>
    </source>
</evidence>
<dbReference type="FunFam" id="1.25.40.570:FF:000009">
    <property type="entry name" value="26S proteasome non-ATPase regulatory subunit 3"/>
    <property type="match status" value="1"/>
</dbReference>
<evidence type="ECO:0000256" key="3">
    <source>
        <dbReference type="ARBA" id="ARBA00075103"/>
    </source>
</evidence>
<protein>
    <recommendedName>
        <fullName evidence="3">26S proteasome regulatory subunit RPN3</fullName>
    </recommendedName>
</protein>
<accession>A0A2X0LSI2</accession>
<dbReference type="Gene3D" id="1.25.40.570">
    <property type="match status" value="1"/>
</dbReference>
<evidence type="ECO:0000259" key="5">
    <source>
        <dbReference type="PROSITE" id="PS50250"/>
    </source>
</evidence>
<feature type="compositionally biased region" description="Acidic residues" evidence="4">
    <location>
        <begin position="598"/>
        <end position="614"/>
    </location>
</feature>
<dbReference type="Pfam" id="PF01399">
    <property type="entry name" value="PCI"/>
    <property type="match status" value="1"/>
</dbReference>
<keyword evidence="7" id="KW-1185">Reference proteome</keyword>
<dbReference type="InterPro" id="IPR057985">
    <property type="entry name" value="TPR_PSMD3_N"/>
</dbReference>
<evidence type="ECO:0000313" key="6">
    <source>
        <dbReference type="EMBL" id="SCZ99235.1"/>
    </source>
</evidence>
<gene>
    <name evidence="6" type="ORF">BZ3500_MVSOF-1268-A1-R1_CHR3-1G05895</name>
</gene>
<dbReference type="GO" id="GO:0030234">
    <property type="term" value="F:enzyme regulator activity"/>
    <property type="evidence" value="ECO:0007669"/>
    <property type="project" value="InterPro"/>
</dbReference>
<evidence type="ECO:0000256" key="2">
    <source>
        <dbReference type="ARBA" id="ARBA00022942"/>
    </source>
</evidence>
<proteinExistence type="inferred from homology"/>
<dbReference type="PANTHER" id="PTHR10758">
    <property type="entry name" value="26S PROTEASOME NON-ATPASE REGULATORY SUBUNIT 3/COP9 SIGNALOSOME COMPLEX SUBUNIT 3"/>
    <property type="match status" value="1"/>
</dbReference>
<feature type="compositionally biased region" description="Basic and acidic residues" evidence="4">
    <location>
        <begin position="584"/>
        <end position="597"/>
    </location>
</feature>
<evidence type="ECO:0000256" key="1">
    <source>
        <dbReference type="ARBA" id="ARBA00007912"/>
    </source>
</evidence>
<dbReference type="InterPro" id="IPR050756">
    <property type="entry name" value="CSN3"/>
</dbReference>
<feature type="region of interest" description="Disordered" evidence="4">
    <location>
        <begin position="200"/>
        <end position="219"/>
    </location>
</feature>
<dbReference type="GO" id="GO:0042176">
    <property type="term" value="P:regulation of protein catabolic process"/>
    <property type="evidence" value="ECO:0007669"/>
    <property type="project" value="InterPro"/>
</dbReference>
<dbReference type="AlphaFoldDB" id="A0A2X0LSI2"/>
<reference evidence="7" key="1">
    <citation type="submission" date="2016-10" db="EMBL/GenBank/DDBJ databases">
        <authorList>
            <person name="Jeantristanb JTB J.-T."/>
            <person name="Ricardo R."/>
        </authorList>
    </citation>
    <scope>NUCLEOTIDE SEQUENCE [LARGE SCALE GENOMIC DNA]</scope>
</reference>
<dbReference type="Pfam" id="PF25573">
    <property type="entry name" value="TPR_PSMD3_N"/>
    <property type="match status" value="1"/>
</dbReference>
<dbReference type="SMART" id="SM00753">
    <property type="entry name" value="PAM"/>
    <property type="match status" value="1"/>
</dbReference>
<dbReference type="OrthoDB" id="1713558at2759"/>
<sequence length="614" mass="67571">MSIDNKPTESMAVDSAPTSITAADKDKAAAPVVDDYTVLEFNVKHNLALISKAVSLLERRFTSRALRSLPALRKKLGPDGAHLADLIRNTNIYSSGRCIPSMSSLRPAHASPVFSMPPDSPRKTELIEFLGNPSSSKSKSSSKPTGMDIDDDAAATPNASSTASHVVESIVEKSSKLLGLSHDRVSSASSTLNALADATQPASIATTKPTKKEKPDESKLVASNVPEGDVYVALLVLLRLIDSGDYRKGKELASSLLEQVTSLNRRTMDQLSSKIYFYWVRLHELSGDDTAPLRTTLLAAQRTAALRHDDDLQATLLPLLLRNYLEHHLYDQADRLVSKTTFPADTAGNAQLARWYYYVVDPVCKGRIRAIQLNYTEAHTSLQQAIRRAPDATTAPGFLQTAHKLSIVVELLMGEIPERSIFREPVLKKALVPYLEIVQAVRVGDLTKFNTALVTHAKTFSSDSTQSLIVRLRHNVIKTALRTLSLAYSRISLADVSKKLHLDSEEDAEYIIAKAIRDGVIDATIDHEKGYMQSRETGDVYATNEPQLAFDTRIKFLLDLHHQSVKAMRYPLNAHAKDLASAGEARERERELAKEIENADEDDDFGAGGDMDEF</sequence>
<feature type="region of interest" description="Disordered" evidence="4">
    <location>
        <begin position="110"/>
        <end position="161"/>
    </location>
</feature>
<feature type="region of interest" description="Disordered" evidence="4">
    <location>
        <begin position="580"/>
        <end position="614"/>
    </location>
</feature>
<dbReference type="EMBL" id="FMWP01000096">
    <property type="protein sequence ID" value="SCZ99235.1"/>
    <property type="molecule type" value="Genomic_DNA"/>
</dbReference>
<dbReference type="InterPro" id="IPR013586">
    <property type="entry name" value="PSMD3_C"/>
</dbReference>
<keyword evidence="2" id="KW-0647">Proteasome</keyword>
<dbReference type="SUPFAM" id="SSF46785">
    <property type="entry name" value="Winged helix' DNA-binding domain"/>
    <property type="match status" value="1"/>
</dbReference>
<dbReference type="InterPro" id="IPR000717">
    <property type="entry name" value="PCI_dom"/>
</dbReference>
<organism evidence="6 7">
    <name type="scientific">Microbotryum saponariae</name>
    <dbReference type="NCBI Taxonomy" id="289078"/>
    <lineage>
        <taxon>Eukaryota</taxon>
        <taxon>Fungi</taxon>
        <taxon>Dikarya</taxon>
        <taxon>Basidiomycota</taxon>
        <taxon>Pucciniomycotina</taxon>
        <taxon>Microbotryomycetes</taxon>
        <taxon>Microbotryales</taxon>
        <taxon>Microbotryaceae</taxon>
        <taxon>Microbotryum</taxon>
    </lineage>
</organism>
<evidence type="ECO:0000313" key="7">
    <source>
        <dbReference type="Proteomes" id="UP000249723"/>
    </source>
</evidence>
<dbReference type="GO" id="GO:0008541">
    <property type="term" value="C:proteasome regulatory particle, lid subcomplex"/>
    <property type="evidence" value="ECO:0007669"/>
    <property type="project" value="TreeGrafter"/>
</dbReference>
<dbReference type="InterPro" id="IPR036390">
    <property type="entry name" value="WH_DNA-bd_sf"/>
</dbReference>